<organism evidence="2 3">
    <name type="scientific">Pararhodobacter oceanensis</name>
    <dbReference type="NCBI Taxonomy" id="2172121"/>
    <lineage>
        <taxon>Bacteria</taxon>
        <taxon>Pseudomonadati</taxon>
        <taxon>Pseudomonadota</taxon>
        <taxon>Alphaproteobacteria</taxon>
        <taxon>Rhodobacterales</taxon>
        <taxon>Paracoccaceae</taxon>
        <taxon>Pararhodobacter</taxon>
    </lineage>
</organism>
<dbReference type="OrthoDB" id="9799894at2"/>
<keyword evidence="3" id="KW-1185">Reference proteome</keyword>
<evidence type="ECO:0000256" key="1">
    <source>
        <dbReference type="SAM" id="MobiDB-lite"/>
    </source>
</evidence>
<feature type="region of interest" description="Disordered" evidence="1">
    <location>
        <begin position="55"/>
        <end position="88"/>
    </location>
</feature>
<comment type="caution">
    <text evidence="2">The sequence shown here is derived from an EMBL/GenBank/DDBJ whole genome shotgun (WGS) entry which is preliminary data.</text>
</comment>
<gene>
    <name evidence="2" type="ORF">DDE20_08020</name>
</gene>
<dbReference type="PIRSF" id="PIRSF032131">
    <property type="entry name" value="UCP032131"/>
    <property type="match status" value="1"/>
</dbReference>
<evidence type="ECO:0000313" key="3">
    <source>
        <dbReference type="Proteomes" id="UP000245911"/>
    </source>
</evidence>
<evidence type="ECO:0000313" key="2">
    <source>
        <dbReference type="EMBL" id="PVH28973.1"/>
    </source>
</evidence>
<proteinExistence type="predicted"/>
<dbReference type="Pfam" id="PF06676">
    <property type="entry name" value="DUF1178"/>
    <property type="match status" value="1"/>
</dbReference>
<dbReference type="RefSeq" id="WP_116557968.1">
    <property type="nucleotide sequence ID" value="NZ_QDKM01000003.1"/>
</dbReference>
<sequence>MIRYALKCEKDHRFESWFASASAYDTLRKAGHVSCVECGSVEVEKTLMAPAVTATKAPKTTPAAPPAKGSADAAARTATEGALSTPREAKLAALRRKVEANSDYVGNNFVSEARAMHLGDAPERPIWGEARIDEAKALVDDGVPVLPLPFIPRSKTN</sequence>
<dbReference type="InterPro" id="IPR009562">
    <property type="entry name" value="DUF1178"/>
</dbReference>
<feature type="compositionally biased region" description="Low complexity" evidence="1">
    <location>
        <begin position="55"/>
        <end position="82"/>
    </location>
</feature>
<protein>
    <submittedName>
        <fullName evidence="2">DUF1178 domain-containing protein</fullName>
    </submittedName>
</protein>
<dbReference type="EMBL" id="QDKM01000003">
    <property type="protein sequence ID" value="PVH28973.1"/>
    <property type="molecule type" value="Genomic_DNA"/>
</dbReference>
<dbReference type="AlphaFoldDB" id="A0A2T8HUA0"/>
<name>A0A2T8HUA0_9RHOB</name>
<dbReference type="Proteomes" id="UP000245911">
    <property type="component" value="Unassembled WGS sequence"/>
</dbReference>
<accession>A0A2T8HUA0</accession>
<reference evidence="2 3" key="1">
    <citation type="submission" date="2018-04" db="EMBL/GenBank/DDBJ databases">
        <title>Pararhodobacter oceanense sp. nov., isolated from marine intertidal sediment.</title>
        <authorList>
            <person name="Wang X.-L."/>
            <person name="Du Z.-J."/>
        </authorList>
    </citation>
    <scope>NUCLEOTIDE SEQUENCE [LARGE SCALE GENOMIC DNA]</scope>
    <source>
        <strain evidence="2 3">AM505</strain>
    </source>
</reference>